<sequence length="104" mass="11389">MDLAESEMNREEVERIKASLQELEDSRQTKGKNLKAVRLAEMNKKNRSENFKNTYEKKQVNTSFTTGGGNEAAEVAGTTNVAVFPPTTVAGALKLVDTTAPVDQ</sequence>
<name>A0A835HPC9_9MAGN</name>
<evidence type="ECO:0000313" key="2">
    <source>
        <dbReference type="Proteomes" id="UP000631114"/>
    </source>
</evidence>
<dbReference type="Proteomes" id="UP000631114">
    <property type="component" value="Unassembled WGS sequence"/>
</dbReference>
<protein>
    <submittedName>
        <fullName evidence="1">Uncharacterized protein</fullName>
    </submittedName>
</protein>
<dbReference type="EMBL" id="JADFTS010000006">
    <property type="protein sequence ID" value="KAF9600628.1"/>
    <property type="molecule type" value="Genomic_DNA"/>
</dbReference>
<feature type="non-terminal residue" evidence="1">
    <location>
        <position position="104"/>
    </location>
</feature>
<accession>A0A835HPC9</accession>
<gene>
    <name evidence="1" type="ORF">IFM89_011211</name>
</gene>
<reference evidence="1 2" key="1">
    <citation type="submission" date="2020-10" db="EMBL/GenBank/DDBJ databases">
        <title>The Coptis chinensis genome and diversification of protoberbering-type alkaloids.</title>
        <authorList>
            <person name="Wang B."/>
            <person name="Shu S."/>
            <person name="Song C."/>
            <person name="Liu Y."/>
        </authorList>
    </citation>
    <scope>NUCLEOTIDE SEQUENCE [LARGE SCALE GENOMIC DNA]</scope>
    <source>
        <strain evidence="1">HL-2020</strain>
        <tissue evidence="1">Leaf</tissue>
    </source>
</reference>
<comment type="caution">
    <text evidence="1">The sequence shown here is derived from an EMBL/GenBank/DDBJ whole genome shotgun (WGS) entry which is preliminary data.</text>
</comment>
<evidence type="ECO:0000313" key="1">
    <source>
        <dbReference type="EMBL" id="KAF9600628.1"/>
    </source>
</evidence>
<dbReference type="OrthoDB" id="166375at2759"/>
<dbReference type="AlphaFoldDB" id="A0A835HPC9"/>
<organism evidence="1 2">
    <name type="scientific">Coptis chinensis</name>
    <dbReference type="NCBI Taxonomy" id="261450"/>
    <lineage>
        <taxon>Eukaryota</taxon>
        <taxon>Viridiplantae</taxon>
        <taxon>Streptophyta</taxon>
        <taxon>Embryophyta</taxon>
        <taxon>Tracheophyta</taxon>
        <taxon>Spermatophyta</taxon>
        <taxon>Magnoliopsida</taxon>
        <taxon>Ranunculales</taxon>
        <taxon>Ranunculaceae</taxon>
        <taxon>Coptidoideae</taxon>
        <taxon>Coptis</taxon>
    </lineage>
</organism>
<keyword evidence="2" id="KW-1185">Reference proteome</keyword>
<proteinExistence type="predicted"/>